<dbReference type="PANTHER" id="PTHR43135">
    <property type="entry name" value="ALPHA-D-RIBOSE 1-METHYLPHOSPHONATE 5-TRIPHOSPHATE DIPHOSPHATASE"/>
    <property type="match status" value="1"/>
</dbReference>
<accession>A0ABV6ZYK7</accession>
<evidence type="ECO:0000313" key="4">
    <source>
        <dbReference type="Proteomes" id="UP001595379"/>
    </source>
</evidence>
<proteinExistence type="predicted"/>
<dbReference type="Gene3D" id="3.20.20.140">
    <property type="entry name" value="Metal-dependent hydrolases"/>
    <property type="match status" value="1"/>
</dbReference>
<evidence type="ECO:0000313" key="3">
    <source>
        <dbReference type="EMBL" id="MFC2926505.1"/>
    </source>
</evidence>
<dbReference type="InterPro" id="IPR006680">
    <property type="entry name" value="Amidohydro-rel"/>
</dbReference>
<keyword evidence="4" id="KW-1185">Reference proteome</keyword>
<dbReference type="Gene3D" id="2.30.40.10">
    <property type="entry name" value="Urease, subunit C, domain 1"/>
    <property type="match status" value="1"/>
</dbReference>
<gene>
    <name evidence="3" type="ORF">ACFOOR_10350</name>
</gene>
<dbReference type="InterPro" id="IPR032466">
    <property type="entry name" value="Metal_Hydrolase"/>
</dbReference>
<protein>
    <submittedName>
        <fullName evidence="3">Amidohydrolase family protein</fullName>
    </submittedName>
</protein>
<dbReference type="EMBL" id="JBHRSV010000019">
    <property type="protein sequence ID" value="MFC2926505.1"/>
    <property type="molecule type" value="Genomic_DNA"/>
</dbReference>
<feature type="signal peptide" evidence="1">
    <location>
        <begin position="1"/>
        <end position="20"/>
    </location>
</feature>
<dbReference type="SUPFAM" id="SSF51338">
    <property type="entry name" value="Composite domain of metallo-dependent hydrolases"/>
    <property type="match status" value="1"/>
</dbReference>
<dbReference type="Proteomes" id="UP001595379">
    <property type="component" value="Unassembled WGS sequence"/>
</dbReference>
<organism evidence="3 4">
    <name type="scientific">Hyphobacterium vulgare</name>
    <dbReference type="NCBI Taxonomy" id="1736751"/>
    <lineage>
        <taxon>Bacteria</taxon>
        <taxon>Pseudomonadati</taxon>
        <taxon>Pseudomonadota</taxon>
        <taxon>Alphaproteobacteria</taxon>
        <taxon>Maricaulales</taxon>
        <taxon>Maricaulaceae</taxon>
        <taxon>Hyphobacterium</taxon>
    </lineage>
</organism>
<dbReference type="InterPro" id="IPR051781">
    <property type="entry name" value="Metallo-dep_Hydrolase"/>
</dbReference>
<dbReference type="SUPFAM" id="SSF51556">
    <property type="entry name" value="Metallo-dependent hydrolases"/>
    <property type="match status" value="1"/>
</dbReference>
<name>A0ABV6ZYK7_9PROT</name>
<sequence>MIRILTAAAAVLISASAAFAQDEDVTVIHAGWLLAVPGEQPEREQSIIIRGERIEAVEDGYVTPEGATVIDLTSSYVMPGLIDSHVHLQHELSPTRRLDNVTRSSADDALLGAAYARTTLMAGFTTVQDVGGDLEASVALRDAQRNGWIDGPRMRVSGPAVTPTGGHADVNGYNLDVMHALSSPAACNGPDDCRRAVRELIRARVDVIKITATGGVLSQTAAGTEQQFFPDELASIVEAAHMMGRQVTAHAHGVSGINAFLEAGGDSIEHGTYLDDESIRLFRRTGAYLVPTVIAGVTVAELAETADWMTPEVRQKSREVGPNMLAMLRRAHAGGVRIAFGTDSGVSAHGQNAREFQLMVEAGMSPMEAITAATVNAADHLQMADDIGTIEPGKYADIIAVAEDPLADVSVLMDMAFVMQGGEVYRDQ</sequence>
<reference evidence="4" key="1">
    <citation type="journal article" date="2019" name="Int. J. Syst. Evol. Microbiol.">
        <title>The Global Catalogue of Microorganisms (GCM) 10K type strain sequencing project: providing services to taxonomists for standard genome sequencing and annotation.</title>
        <authorList>
            <consortium name="The Broad Institute Genomics Platform"/>
            <consortium name="The Broad Institute Genome Sequencing Center for Infectious Disease"/>
            <person name="Wu L."/>
            <person name="Ma J."/>
        </authorList>
    </citation>
    <scope>NUCLEOTIDE SEQUENCE [LARGE SCALE GENOMIC DNA]</scope>
    <source>
        <strain evidence="4">KCTC 52487</strain>
    </source>
</reference>
<feature type="domain" description="Amidohydrolase-related" evidence="2">
    <location>
        <begin position="76"/>
        <end position="420"/>
    </location>
</feature>
<evidence type="ECO:0000259" key="2">
    <source>
        <dbReference type="Pfam" id="PF01979"/>
    </source>
</evidence>
<keyword evidence="1" id="KW-0732">Signal</keyword>
<comment type="caution">
    <text evidence="3">The sequence shown here is derived from an EMBL/GenBank/DDBJ whole genome shotgun (WGS) entry which is preliminary data.</text>
</comment>
<dbReference type="PANTHER" id="PTHR43135:SF3">
    <property type="entry name" value="ALPHA-D-RIBOSE 1-METHYLPHOSPHONATE 5-TRIPHOSPHATE DIPHOSPHATASE"/>
    <property type="match status" value="1"/>
</dbReference>
<dbReference type="InterPro" id="IPR057744">
    <property type="entry name" value="OTAase-like"/>
</dbReference>
<dbReference type="Pfam" id="PF01979">
    <property type="entry name" value="Amidohydro_1"/>
    <property type="match status" value="1"/>
</dbReference>
<evidence type="ECO:0000256" key="1">
    <source>
        <dbReference type="SAM" id="SignalP"/>
    </source>
</evidence>
<feature type="chain" id="PRO_5046044681" evidence="1">
    <location>
        <begin position="21"/>
        <end position="428"/>
    </location>
</feature>
<dbReference type="RefSeq" id="WP_343164295.1">
    <property type="nucleotide sequence ID" value="NZ_JBHRSV010000019.1"/>
</dbReference>
<dbReference type="InterPro" id="IPR011059">
    <property type="entry name" value="Metal-dep_hydrolase_composite"/>
</dbReference>
<dbReference type="CDD" id="cd01299">
    <property type="entry name" value="Met_dep_hydrolase_A"/>
    <property type="match status" value="1"/>
</dbReference>